<protein>
    <submittedName>
        <fullName evidence="10">Salivary glue protein Sgs-3</fullName>
    </submittedName>
</protein>
<reference evidence="10" key="3">
    <citation type="journal article" date="2019" name="Microbiol. Resour. Announc.">
        <title>Draft Genome Sequences of Type Strains of Gordonibacter faecihominis, Paraeggerthella hongkongensis, Parvibacter caecicola,Slackia equolifaciens, Slackia faecicanis, and Slackia isoflavoniconvertens.</title>
        <authorList>
            <person name="Danylec N."/>
            <person name="Stoll D.A."/>
            <person name="Dotsch A."/>
            <person name="Huch M."/>
        </authorList>
    </citation>
    <scope>NUCLEOTIDE SEQUENCE</scope>
    <source>
        <strain evidence="10">DSM 16107</strain>
    </source>
</reference>
<dbReference type="RefSeq" id="WP_114547097.1">
    <property type="nucleotide sequence ID" value="NZ_PPTT01000024.1"/>
</dbReference>
<reference evidence="12" key="2">
    <citation type="submission" date="2018-05" db="EMBL/GenBank/DDBJ databases">
        <title>Genome Sequencing of selected type strains of the family Eggerthellaceae.</title>
        <authorList>
            <person name="Danylec N."/>
            <person name="Stoll D.A."/>
            <person name="Doetsch A."/>
            <person name="Huch M."/>
        </authorList>
    </citation>
    <scope>NUCLEOTIDE SEQUENCE [LARGE SCALE GENOMIC DNA]</scope>
    <source>
        <strain evidence="12">DSM 16107</strain>
    </source>
</reference>
<evidence type="ECO:0000259" key="8">
    <source>
        <dbReference type="Pfam" id="PF14537"/>
    </source>
</evidence>
<evidence type="ECO:0000256" key="6">
    <source>
        <dbReference type="ARBA" id="ARBA00023004"/>
    </source>
</evidence>
<proteinExistence type="predicted"/>
<evidence type="ECO:0000256" key="1">
    <source>
        <dbReference type="ARBA" id="ARBA00004196"/>
    </source>
</evidence>
<keyword evidence="5" id="KW-0249">Electron transport</keyword>
<accession>A0A3N0IX62</accession>
<keyword evidence="3" id="KW-0349">Heme</keyword>
<dbReference type="Pfam" id="PF14537">
    <property type="entry name" value="Cytochrom_c3_2"/>
    <property type="match status" value="1"/>
</dbReference>
<sequence>MKPRKWPIVVGTVALVLVVAGMGFWVWHEQPSFCGAICHTPMDPYVETYDQPVGQAGVDKWGNEVADTSSMLAVAHKADGQTCLDCHVPTLGEQLTEGVAWATGGYGVPLQEATLEDLTAARGLEPDTFCLNESCHNLTRDDLANATADMVRNPHLAYHGDISCGSCHKAHRASVNYCSQCHADAETPQGWLTADEDAALPTGE</sequence>
<evidence type="ECO:0000256" key="4">
    <source>
        <dbReference type="ARBA" id="ARBA00022723"/>
    </source>
</evidence>
<keyword evidence="4" id="KW-0479">Metal-binding</keyword>
<comment type="caution">
    <text evidence="10">The sequence shown here is derived from an EMBL/GenBank/DDBJ whole genome shotgun (WGS) entry which is preliminary data.</text>
</comment>
<dbReference type="GO" id="GO:0030313">
    <property type="term" value="C:cell envelope"/>
    <property type="evidence" value="ECO:0007669"/>
    <property type="project" value="UniProtKB-SubCell"/>
</dbReference>
<gene>
    <name evidence="9" type="ORF">C1876_12715</name>
    <name evidence="10" type="ORF">DMP09_09300</name>
</gene>
<organism evidence="10 12">
    <name type="scientific">Eggerthella sinensis</name>
    <dbReference type="NCBI Taxonomy" id="242230"/>
    <lineage>
        <taxon>Bacteria</taxon>
        <taxon>Bacillati</taxon>
        <taxon>Actinomycetota</taxon>
        <taxon>Coriobacteriia</taxon>
        <taxon>Eggerthellales</taxon>
        <taxon>Eggerthellaceae</taxon>
        <taxon>Eggerthella</taxon>
    </lineage>
</organism>
<dbReference type="GO" id="GO:0046872">
    <property type="term" value="F:metal ion binding"/>
    <property type="evidence" value="ECO:0007669"/>
    <property type="project" value="UniProtKB-KW"/>
</dbReference>
<dbReference type="InterPro" id="IPR012286">
    <property type="entry name" value="Tetrahaem_cytochrome"/>
</dbReference>
<comment type="subcellular location">
    <subcellularLocation>
        <location evidence="1">Cell envelope</location>
    </subcellularLocation>
</comment>
<keyword evidence="7" id="KW-1133">Transmembrane helix</keyword>
<dbReference type="InterPro" id="IPR036280">
    <property type="entry name" value="Multihaem_cyt_sf"/>
</dbReference>
<feature type="domain" description="Tetrahaem cytochrome" evidence="8">
    <location>
        <begin position="76"/>
        <end position="182"/>
    </location>
</feature>
<keyword evidence="7" id="KW-0472">Membrane</keyword>
<evidence type="ECO:0000313" key="9">
    <source>
        <dbReference type="EMBL" id="RDB67544.1"/>
    </source>
</evidence>
<name>A0A3N0IX62_9ACTN</name>
<feature type="transmembrane region" description="Helical" evidence="7">
    <location>
        <begin position="7"/>
        <end position="27"/>
    </location>
</feature>
<evidence type="ECO:0000256" key="5">
    <source>
        <dbReference type="ARBA" id="ARBA00022982"/>
    </source>
</evidence>
<dbReference type="Gene3D" id="1.10.1130.10">
    <property type="entry name" value="Flavocytochrome C3, Chain A"/>
    <property type="match status" value="1"/>
</dbReference>
<dbReference type="AlphaFoldDB" id="A0A3N0IX62"/>
<keyword evidence="7" id="KW-0812">Transmembrane</keyword>
<evidence type="ECO:0000256" key="2">
    <source>
        <dbReference type="ARBA" id="ARBA00022448"/>
    </source>
</evidence>
<dbReference type="OrthoDB" id="5397337at2"/>
<dbReference type="EMBL" id="PPTT01000024">
    <property type="protein sequence ID" value="RDB67544.1"/>
    <property type="molecule type" value="Genomic_DNA"/>
</dbReference>
<evidence type="ECO:0000313" key="12">
    <source>
        <dbReference type="Proteomes" id="UP000270112"/>
    </source>
</evidence>
<evidence type="ECO:0000256" key="7">
    <source>
        <dbReference type="SAM" id="Phobius"/>
    </source>
</evidence>
<dbReference type="SUPFAM" id="SSF48695">
    <property type="entry name" value="Multiheme cytochromes"/>
    <property type="match status" value="1"/>
</dbReference>
<dbReference type="EMBL" id="QICC01000034">
    <property type="protein sequence ID" value="RNM41525.1"/>
    <property type="molecule type" value="Genomic_DNA"/>
</dbReference>
<reference evidence="9 11" key="1">
    <citation type="journal article" date="2018" name="Elife">
        <title>Discovery and characterization of a prevalent human gut bacterial enzyme sufficient for the inactivation of a family of plant toxins.</title>
        <authorList>
            <person name="Koppel N."/>
            <person name="Bisanz J.E."/>
            <person name="Pandelia M.E."/>
            <person name="Turnbaugh P.J."/>
            <person name="Balskus E.P."/>
        </authorList>
    </citation>
    <scope>NUCLEOTIDE SEQUENCE [LARGE SCALE GENOMIC DNA]</scope>
    <source>
        <strain evidence="9 11">DSM 16107</strain>
    </source>
</reference>
<keyword evidence="6" id="KW-0408">Iron</keyword>
<keyword evidence="11" id="KW-1185">Reference proteome</keyword>
<keyword evidence="2" id="KW-0813">Transport</keyword>
<evidence type="ECO:0000313" key="11">
    <source>
        <dbReference type="Proteomes" id="UP000253817"/>
    </source>
</evidence>
<dbReference type="Proteomes" id="UP000270112">
    <property type="component" value="Unassembled WGS sequence"/>
</dbReference>
<evidence type="ECO:0000256" key="3">
    <source>
        <dbReference type="ARBA" id="ARBA00022617"/>
    </source>
</evidence>
<dbReference type="Proteomes" id="UP000253817">
    <property type="component" value="Unassembled WGS sequence"/>
</dbReference>
<evidence type="ECO:0000313" key="10">
    <source>
        <dbReference type="EMBL" id="RNM41525.1"/>
    </source>
</evidence>